<keyword evidence="4" id="KW-0503">Monooxygenase</keyword>
<evidence type="ECO:0000313" key="8">
    <source>
        <dbReference type="Proteomes" id="UP000477911"/>
    </source>
</evidence>
<accession>A0A6L7G202</accession>
<dbReference type="AlphaFoldDB" id="A0A6L7G202"/>
<name>A0A6L7G202_9RHOB</name>
<evidence type="ECO:0000256" key="5">
    <source>
        <dbReference type="SAM" id="MobiDB-lite"/>
    </source>
</evidence>
<dbReference type="RefSeq" id="WP_160893435.1">
    <property type="nucleotide sequence ID" value="NZ_WUMU01000006.1"/>
</dbReference>
<keyword evidence="1" id="KW-0285">Flavoprotein</keyword>
<evidence type="ECO:0000256" key="1">
    <source>
        <dbReference type="ARBA" id="ARBA00022630"/>
    </source>
</evidence>
<evidence type="ECO:0000313" key="7">
    <source>
        <dbReference type="EMBL" id="MXN17762.1"/>
    </source>
</evidence>
<evidence type="ECO:0000256" key="4">
    <source>
        <dbReference type="ARBA" id="ARBA00023033"/>
    </source>
</evidence>
<gene>
    <name evidence="7" type="ORF">GR170_07950</name>
</gene>
<dbReference type="CDD" id="cd01094">
    <property type="entry name" value="Alkanesulfonate_monoxygenase"/>
    <property type="match status" value="1"/>
</dbReference>
<keyword evidence="8" id="KW-1185">Reference proteome</keyword>
<dbReference type="PANTHER" id="PTHR42847">
    <property type="entry name" value="ALKANESULFONATE MONOOXYGENASE"/>
    <property type="match status" value="1"/>
</dbReference>
<keyword evidence="2" id="KW-0288">FMN</keyword>
<dbReference type="InterPro" id="IPR011251">
    <property type="entry name" value="Luciferase-like_dom"/>
</dbReference>
<dbReference type="EMBL" id="WUMU01000006">
    <property type="protein sequence ID" value="MXN17762.1"/>
    <property type="molecule type" value="Genomic_DNA"/>
</dbReference>
<dbReference type="GO" id="GO:0046306">
    <property type="term" value="P:alkanesulfonate catabolic process"/>
    <property type="evidence" value="ECO:0007669"/>
    <property type="project" value="TreeGrafter"/>
</dbReference>
<evidence type="ECO:0000256" key="2">
    <source>
        <dbReference type="ARBA" id="ARBA00022643"/>
    </source>
</evidence>
<protein>
    <submittedName>
        <fullName evidence="7">LLM class flavin-dependent oxidoreductase</fullName>
    </submittedName>
</protein>
<keyword evidence="3" id="KW-0560">Oxidoreductase</keyword>
<evidence type="ECO:0000259" key="6">
    <source>
        <dbReference type="Pfam" id="PF00296"/>
    </source>
</evidence>
<feature type="region of interest" description="Disordered" evidence="5">
    <location>
        <begin position="355"/>
        <end position="391"/>
    </location>
</feature>
<dbReference type="InterPro" id="IPR050172">
    <property type="entry name" value="SsuD_RutA_monooxygenase"/>
</dbReference>
<dbReference type="PANTHER" id="PTHR42847:SF4">
    <property type="entry name" value="ALKANESULFONATE MONOOXYGENASE-RELATED"/>
    <property type="match status" value="1"/>
</dbReference>
<dbReference type="InterPro" id="IPR036661">
    <property type="entry name" value="Luciferase-like_sf"/>
</dbReference>
<evidence type="ECO:0000256" key="3">
    <source>
        <dbReference type="ARBA" id="ARBA00023002"/>
    </source>
</evidence>
<dbReference type="Gene3D" id="3.20.20.30">
    <property type="entry name" value="Luciferase-like domain"/>
    <property type="match status" value="1"/>
</dbReference>
<feature type="domain" description="Luciferase-like" evidence="6">
    <location>
        <begin position="24"/>
        <end position="324"/>
    </location>
</feature>
<proteinExistence type="predicted"/>
<dbReference type="GO" id="GO:0008726">
    <property type="term" value="F:alkanesulfonate monooxygenase activity"/>
    <property type="evidence" value="ECO:0007669"/>
    <property type="project" value="TreeGrafter"/>
</dbReference>
<sequence>MKVLWYMCAPDGEYPWKPEGSRVVDYGYYKQLAQAYDHLGYTGALFATGAHDVWVLAAALADATKRMKFLCAVHPGVVAPTLLAKMAASLQDFTDGRVMLNIVTGTEKMMRAYGIRMSHDERYAMCDEYLTVWHRLMSGQSVTHEGRYFPMEGAKLALPINDTITPPPLWFGGSSDAALEVAAKHVDTYLSWGETPEQMKLKVEAVRARAAHYGRELKFGIRLYVIVRRTDAEAWEAAQKLYDQMDPASVAANQVHTKGTDSVGQQRMSAMHGGVRPDNLRDLEVAPNIWSGIGLVRPGPGSAIVGSPETVIRTLEEYRKIGIDTFILSGMPLLEEAYRFGELVLPHLDVEREEEPVARPATGGKTFTWSTLFDSDPNYKPETVTEGSSGG</sequence>
<comment type="caution">
    <text evidence="7">The sequence shown here is derived from an EMBL/GenBank/DDBJ whole genome shotgun (WGS) entry which is preliminary data.</text>
</comment>
<organism evidence="7 8">
    <name type="scientific">Pseudooceanicola albus</name>
    <dbReference type="NCBI Taxonomy" id="2692189"/>
    <lineage>
        <taxon>Bacteria</taxon>
        <taxon>Pseudomonadati</taxon>
        <taxon>Pseudomonadota</taxon>
        <taxon>Alphaproteobacteria</taxon>
        <taxon>Rhodobacterales</taxon>
        <taxon>Paracoccaceae</taxon>
        <taxon>Pseudooceanicola</taxon>
    </lineage>
</organism>
<reference evidence="7 8" key="1">
    <citation type="submission" date="2019-12" db="EMBL/GenBank/DDBJ databases">
        <authorList>
            <person name="Li M."/>
        </authorList>
    </citation>
    <scope>NUCLEOTIDE SEQUENCE [LARGE SCALE GENOMIC DNA]</scope>
    <source>
        <strain evidence="7 8">GBMRC 2024</strain>
    </source>
</reference>
<dbReference type="SUPFAM" id="SSF51679">
    <property type="entry name" value="Bacterial luciferase-like"/>
    <property type="match status" value="1"/>
</dbReference>
<dbReference type="Proteomes" id="UP000477911">
    <property type="component" value="Unassembled WGS sequence"/>
</dbReference>
<dbReference type="Pfam" id="PF00296">
    <property type="entry name" value="Bac_luciferase"/>
    <property type="match status" value="1"/>
</dbReference>